<accession>A0A1N7JG32</accession>
<dbReference type="InterPro" id="IPR050455">
    <property type="entry name" value="Tpx_Peroxidase_subfamily"/>
</dbReference>
<evidence type="ECO:0000256" key="6">
    <source>
        <dbReference type="HAMAP-Rule" id="MF_00269"/>
    </source>
</evidence>
<comment type="catalytic activity">
    <reaction evidence="6">
        <text>a hydroperoxide + [thioredoxin]-dithiol = an alcohol + [thioredoxin]-disulfide + H2O</text>
        <dbReference type="Rhea" id="RHEA:62620"/>
        <dbReference type="Rhea" id="RHEA-COMP:10698"/>
        <dbReference type="Rhea" id="RHEA-COMP:10700"/>
        <dbReference type="ChEBI" id="CHEBI:15377"/>
        <dbReference type="ChEBI" id="CHEBI:29950"/>
        <dbReference type="ChEBI" id="CHEBI:30879"/>
        <dbReference type="ChEBI" id="CHEBI:35924"/>
        <dbReference type="ChEBI" id="CHEBI:50058"/>
        <dbReference type="EC" id="1.11.1.24"/>
    </reaction>
</comment>
<evidence type="ECO:0000313" key="8">
    <source>
        <dbReference type="EMBL" id="SIS48211.1"/>
    </source>
</evidence>
<evidence type="ECO:0000256" key="5">
    <source>
        <dbReference type="ARBA" id="ARBA00023284"/>
    </source>
</evidence>
<organism evidence="8 9">
    <name type="scientific">Corynebacterium appendicis CIP 107643</name>
    <dbReference type="NCBI Taxonomy" id="1161099"/>
    <lineage>
        <taxon>Bacteria</taxon>
        <taxon>Bacillati</taxon>
        <taxon>Actinomycetota</taxon>
        <taxon>Actinomycetes</taxon>
        <taxon>Mycobacteriales</taxon>
        <taxon>Corynebacteriaceae</taxon>
        <taxon>Corynebacterium</taxon>
    </lineage>
</organism>
<comment type="subunit">
    <text evidence="6">Homodimer.</text>
</comment>
<dbReference type="PANTHER" id="PTHR43110">
    <property type="entry name" value="THIOL PEROXIDASE"/>
    <property type="match status" value="1"/>
</dbReference>
<keyword evidence="1 6" id="KW-0575">Peroxidase</keyword>
<sequence>MLGAMADISFRNEPTTTSGELPAVGEKLPSFELVGGDMDSVTDADFDGKRIVLNIFPSVDTGVCAQSVRRFNELAAGLDNTVVLCVSKDLPFAQQRFCGAEGIENVVSASAFRSTFGEDYGVIMEGSPIKGLLARSVVVADAGHNIIHTQLVDDIANEPDYDAAVDSLSK</sequence>
<gene>
    <name evidence="6" type="primary">tpx</name>
    <name evidence="8" type="ORF">SAMN05444817_10725</name>
</gene>
<evidence type="ECO:0000256" key="2">
    <source>
        <dbReference type="ARBA" id="ARBA00022862"/>
    </source>
</evidence>
<evidence type="ECO:0000256" key="4">
    <source>
        <dbReference type="ARBA" id="ARBA00023157"/>
    </source>
</evidence>
<comment type="miscellaneous">
    <text evidence="6">The active site is a conserved redox-active cysteine residue, the peroxidatic cysteine (C(P)), which makes the nucleophilic attack on the peroxide substrate. The peroxide oxidizes the C(P)-SH to cysteine sulfenic acid (C(P)-SOH), which then reacts with another cysteine residue, the resolving cysteine (C(R)), to form a disulfide bridge. The disulfide is subsequently reduced by an appropriate electron donor to complete the catalytic cycle. In this atypical 2-Cys peroxiredoxin, C(R) is present in the same subunit to form an intramolecular disulfide. The disulfide is subsequently reduced by thioredoxin.</text>
</comment>
<dbReference type="InterPro" id="IPR013766">
    <property type="entry name" value="Thioredoxin_domain"/>
</dbReference>
<dbReference type="CDD" id="cd03014">
    <property type="entry name" value="PRX_Atyp2cys"/>
    <property type="match status" value="1"/>
</dbReference>
<protein>
    <recommendedName>
        <fullName evidence="6">Thiol peroxidase</fullName>
        <shortName evidence="6">Tpx</shortName>
        <ecNumber evidence="6">1.11.1.24</ecNumber>
    </recommendedName>
    <alternativeName>
        <fullName evidence="6">Peroxiredoxin tpx</fullName>
        <shortName evidence="6">Prx</shortName>
    </alternativeName>
    <alternativeName>
        <fullName evidence="6">Thioredoxin peroxidase</fullName>
    </alternativeName>
    <alternativeName>
        <fullName evidence="6">Thioredoxin-dependent peroxiredoxin</fullName>
    </alternativeName>
</protein>
<dbReference type="InterPro" id="IPR036249">
    <property type="entry name" value="Thioredoxin-like_sf"/>
</dbReference>
<dbReference type="PROSITE" id="PS51352">
    <property type="entry name" value="THIOREDOXIN_2"/>
    <property type="match status" value="1"/>
</dbReference>
<keyword evidence="3 6" id="KW-0560">Oxidoreductase</keyword>
<dbReference type="InterPro" id="IPR002065">
    <property type="entry name" value="TPX"/>
</dbReference>
<dbReference type="EC" id="1.11.1.24" evidence="6"/>
<dbReference type="PANTHER" id="PTHR43110:SF1">
    <property type="entry name" value="THIOL PEROXIDASE"/>
    <property type="match status" value="1"/>
</dbReference>
<dbReference type="EMBL" id="FTOF01000007">
    <property type="protein sequence ID" value="SIS48211.1"/>
    <property type="molecule type" value="Genomic_DNA"/>
</dbReference>
<reference evidence="9" key="1">
    <citation type="submission" date="2017-01" db="EMBL/GenBank/DDBJ databases">
        <authorList>
            <person name="Varghese N."/>
            <person name="Submissions S."/>
        </authorList>
    </citation>
    <scope>NUCLEOTIDE SEQUENCE [LARGE SCALE GENOMIC DNA]</scope>
    <source>
        <strain evidence="9">DSM 44531</strain>
    </source>
</reference>
<dbReference type="Gene3D" id="3.40.30.10">
    <property type="entry name" value="Glutaredoxin"/>
    <property type="match status" value="1"/>
</dbReference>
<keyword evidence="9" id="KW-1185">Reference proteome</keyword>
<feature type="domain" description="Thioredoxin" evidence="7">
    <location>
        <begin position="22"/>
        <end position="170"/>
    </location>
</feature>
<dbReference type="GO" id="GO:0008379">
    <property type="term" value="F:thioredoxin peroxidase activity"/>
    <property type="evidence" value="ECO:0007669"/>
    <property type="project" value="UniProtKB-UniRule"/>
</dbReference>
<dbReference type="NCBIfam" id="NF001808">
    <property type="entry name" value="PRK00522.1"/>
    <property type="match status" value="1"/>
</dbReference>
<keyword evidence="5 6" id="KW-0676">Redox-active center</keyword>
<dbReference type="STRING" id="1161099.SAMN05444817_10725"/>
<proteinExistence type="inferred from homology"/>
<dbReference type="InterPro" id="IPR018219">
    <property type="entry name" value="Tpx_CS"/>
</dbReference>
<dbReference type="Pfam" id="PF08534">
    <property type="entry name" value="Redoxin"/>
    <property type="match status" value="1"/>
</dbReference>
<dbReference type="HAMAP" id="MF_00269">
    <property type="entry name" value="Tpx"/>
    <property type="match status" value="1"/>
</dbReference>
<evidence type="ECO:0000259" key="7">
    <source>
        <dbReference type="PROSITE" id="PS51352"/>
    </source>
</evidence>
<evidence type="ECO:0000256" key="1">
    <source>
        <dbReference type="ARBA" id="ARBA00022559"/>
    </source>
</evidence>
<comment type="function">
    <text evidence="6">Thiol-specific peroxidase that catalyzes the reduction of hydrogen peroxide and organic hydroperoxides to water and alcohols, respectively. Plays a role in cell protection against oxidative stress by detoxifying peroxides.</text>
</comment>
<comment type="similarity">
    <text evidence="6">Belongs to the peroxiredoxin family. Tpx subfamily.</text>
</comment>
<evidence type="ECO:0000313" key="9">
    <source>
        <dbReference type="Proteomes" id="UP000186292"/>
    </source>
</evidence>
<evidence type="ECO:0000256" key="3">
    <source>
        <dbReference type="ARBA" id="ARBA00023002"/>
    </source>
</evidence>
<keyword evidence="2 6" id="KW-0049">Antioxidant</keyword>
<dbReference type="InterPro" id="IPR013740">
    <property type="entry name" value="Redoxin"/>
</dbReference>
<keyword evidence="4 6" id="KW-1015">Disulfide bond</keyword>
<name>A0A1N7JG32_9CORY</name>
<feature type="disulfide bond" description="Redox-active" evidence="6">
    <location>
        <begin position="64"/>
        <end position="98"/>
    </location>
</feature>
<dbReference type="Proteomes" id="UP000186292">
    <property type="component" value="Unassembled WGS sequence"/>
</dbReference>
<dbReference type="PROSITE" id="PS01265">
    <property type="entry name" value="TPX"/>
    <property type="match status" value="1"/>
</dbReference>
<feature type="active site" description="Cysteine sulfenic acid (-SOH) intermediate" evidence="6">
    <location>
        <position position="64"/>
    </location>
</feature>
<dbReference type="SUPFAM" id="SSF52833">
    <property type="entry name" value="Thioredoxin-like"/>
    <property type="match status" value="1"/>
</dbReference>
<dbReference type="AlphaFoldDB" id="A0A1N7JG32"/>